<evidence type="ECO:0000256" key="2">
    <source>
        <dbReference type="ARBA" id="ARBA00010330"/>
    </source>
</evidence>
<protein>
    <recommendedName>
        <fullName evidence="15">Two-component response regulator-like APRR5</fullName>
    </recommendedName>
</protein>
<organism evidence="13 14">
    <name type="scientific">Solanum bulbocastanum</name>
    <name type="common">Wild potato</name>
    <dbReference type="NCBI Taxonomy" id="147425"/>
    <lineage>
        <taxon>Eukaryota</taxon>
        <taxon>Viridiplantae</taxon>
        <taxon>Streptophyta</taxon>
        <taxon>Embryophyta</taxon>
        <taxon>Tracheophyta</taxon>
        <taxon>Spermatophyta</taxon>
        <taxon>Magnoliopsida</taxon>
        <taxon>eudicotyledons</taxon>
        <taxon>Gunneridae</taxon>
        <taxon>Pentapetalae</taxon>
        <taxon>asterids</taxon>
        <taxon>lamiids</taxon>
        <taxon>Solanales</taxon>
        <taxon>Solanaceae</taxon>
        <taxon>Solanoideae</taxon>
        <taxon>Solaneae</taxon>
        <taxon>Solanum</taxon>
    </lineage>
</organism>
<comment type="caution">
    <text evidence="13">The sequence shown here is derived from an EMBL/GenBank/DDBJ whole genome shotgun (WGS) entry which is preliminary data.</text>
</comment>
<name>A0AAN8YMV1_SOLBU</name>
<evidence type="ECO:0000256" key="3">
    <source>
        <dbReference type="ARBA" id="ARBA00023012"/>
    </source>
</evidence>
<evidence type="ECO:0000256" key="5">
    <source>
        <dbReference type="ARBA" id="ARBA00023108"/>
    </source>
</evidence>
<reference evidence="13 14" key="1">
    <citation type="submission" date="2024-02" db="EMBL/GenBank/DDBJ databases">
        <title>de novo genome assembly of Solanum bulbocastanum strain 11H21.</title>
        <authorList>
            <person name="Hosaka A.J."/>
        </authorList>
    </citation>
    <scope>NUCLEOTIDE SEQUENCE [LARGE SCALE GENOMIC DNA]</scope>
    <source>
        <tissue evidence="13">Young leaves</tissue>
    </source>
</reference>
<proteinExistence type="inferred from homology"/>
<dbReference type="Pfam" id="PF06203">
    <property type="entry name" value="CCT"/>
    <property type="match status" value="1"/>
</dbReference>
<dbReference type="InterPro" id="IPR001789">
    <property type="entry name" value="Sig_transdc_resp-reg_receiver"/>
</dbReference>
<feature type="region of interest" description="Disordered" evidence="10">
    <location>
        <begin position="552"/>
        <end position="587"/>
    </location>
</feature>
<evidence type="ECO:0000256" key="10">
    <source>
        <dbReference type="SAM" id="MobiDB-lite"/>
    </source>
</evidence>
<evidence type="ECO:0000259" key="12">
    <source>
        <dbReference type="PROSITE" id="PS51017"/>
    </source>
</evidence>
<dbReference type="PANTHER" id="PTHR43874:SF95">
    <property type="entry name" value="TWO-COMPONENT RESPONSE REGULATOR-LIKE APRR5"/>
    <property type="match status" value="1"/>
</dbReference>
<comment type="caution">
    <text evidence="8">Lacks conserved residue(s) required for the propagation of feature annotation.</text>
</comment>
<evidence type="ECO:0000313" key="13">
    <source>
        <dbReference type="EMBL" id="KAK6794713.1"/>
    </source>
</evidence>
<sequence>MGEVVVSSEGDLEVIGGGDMVIETEAGGNMKETGAGAAVAAASSSVLKWERFLPKMVFRVLLVESDDSTRQIVAALLRKCSYRVAAVSDGLKAWELLKGRPHNVDLILTEVDLPSISGYAFLSLIMEHDICKNIPVIMMSSNDSVSTVYRCMLRGAADFLVKPVRKNELKNLWQHVWRRRAASGSSQGPVDESVAQQKVEATAENNACSNHSSGYKACVQRNRECIEKGSDAQSSCTKPELENEEDNAENLPESVQPNRDASPPNAADLVKELLHEANNRLRISENDARVRSTCTGSELLTFSVIQIGAAPITDANAMTRGEDINSDDNWGQGRTIGQTSDEHPGPPTKQAIDLIGAFDNYLKCNSKSSGSDTRINKGDSSPLLDLSLTRSHPSGSVNQFTNEKRRLNHSDASAFTRYVNRAMQSGQSTSSRTYNLQEYETDSDKQFCGHAIDYNSDTRGPITRPQSVALPSYGEPGPAEIGLPSPQQRVTPLPIPVRGIRFEGPSSAYSSMIAPILRMPSGISPLQSPGSATPRESSYQANPFLTFNCESRSTQKLHSQSDQNNSDSTAYNEGKRGHISEPTTDCERFPSATDQTINSICCNGDLNHVHLSYGSNGNISLPLGRTPAEYRKEESLHTPDGNPHRSQREAALTKFRMKRKDRCFEKKVRYESRKKLAEQRPRVKGQFVRHVPSESSPGNS</sequence>
<keyword evidence="5" id="KW-0090">Biological rhythms</keyword>
<keyword evidence="4" id="KW-0805">Transcription regulation</keyword>
<keyword evidence="7 9" id="KW-0539">Nucleus</keyword>
<dbReference type="EMBL" id="JBANQN010000003">
    <property type="protein sequence ID" value="KAK6794713.1"/>
    <property type="molecule type" value="Genomic_DNA"/>
</dbReference>
<keyword evidence="14" id="KW-1185">Reference proteome</keyword>
<feature type="region of interest" description="Disordered" evidence="10">
    <location>
        <begin position="456"/>
        <end position="490"/>
    </location>
</feature>
<keyword evidence="3" id="KW-0902">Two-component regulatory system</keyword>
<evidence type="ECO:0000313" key="14">
    <source>
        <dbReference type="Proteomes" id="UP001371456"/>
    </source>
</evidence>
<evidence type="ECO:0000256" key="4">
    <source>
        <dbReference type="ARBA" id="ARBA00023015"/>
    </source>
</evidence>
<evidence type="ECO:0008006" key="15">
    <source>
        <dbReference type="Google" id="ProtNLM"/>
    </source>
</evidence>
<dbReference type="SMART" id="SM00448">
    <property type="entry name" value="REC"/>
    <property type="match status" value="1"/>
</dbReference>
<feature type="compositionally biased region" description="Polar residues" evidence="10">
    <location>
        <begin position="552"/>
        <end position="571"/>
    </location>
</feature>
<dbReference type="GO" id="GO:0009736">
    <property type="term" value="P:cytokinin-activated signaling pathway"/>
    <property type="evidence" value="ECO:0007669"/>
    <property type="project" value="InterPro"/>
</dbReference>
<evidence type="ECO:0000259" key="11">
    <source>
        <dbReference type="PROSITE" id="PS50110"/>
    </source>
</evidence>
<comment type="similarity">
    <text evidence="2">Belongs to the ARR-like family.</text>
</comment>
<dbReference type="PROSITE" id="PS50110">
    <property type="entry name" value="RESPONSE_REGULATORY"/>
    <property type="match status" value="1"/>
</dbReference>
<dbReference type="CDD" id="cd17582">
    <property type="entry name" value="psREC_PRR"/>
    <property type="match status" value="1"/>
</dbReference>
<evidence type="ECO:0000256" key="8">
    <source>
        <dbReference type="PROSITE-ProRule" id="PRU00169"/>
    </source>
</evidence>
<accession>A0AAN8YMV1</accession>
<evidence type="ECO:0000256" key="1">
    <source>
        <dbReference type="ARBA" id="ARBA00004123"/>
    </source>
</evidence>
<dbReference type="Pfam" id="PF00072">
    <property type="entry name" value="Response_reg"/>
    <property type="match status" value="1"/>
</dbReference>
<dbReference type="Proteomes" id="UP001371456">
    <property type="component" value="Unassembled WGS sequence"/>
</dbReference>
<dbReference type="Gene3D" id="3.40.50.2300">
    <property type="match status" value="1"/>
</dbReference>
<feature type="region of interest" description="Disordered" evidence="10">
    <location>
        <begin position="321"/>
        <end position="350"/>
    </location>
</feature>
<dbReference type="InterPro" id="IPR010402">
    <property type="entry name" value="CCT_domain"/>
</dbReference>
<evidence type="ECO:0000256" key="6">
    <source>
        <dbReference type="ARBA" id="ARBA00023163"/>
    </source>
</evidence>
<comment type="subcellular location">
    <subcellularLocation>
        <location evidence="1 9">Nucleus</location>
    </subcellularLocation>
</comment>
<dbReference type="GO" id="GO:0005634">
    <property type="term" value="C:nucleus"/>
    <property type="evidence" value="ECO:0007669"/>
    <property type="project" value="UniProtKB-SubCell"/>
</dbReference>
<feature type="region of interest" description="Disordered" evidence="10">
    <location>
        <begin position="675"/>
        <end position="700"/>
    </location>
</feature>
<gene>
    <name evidence="13" type="ORF">RDI58_008166</name>
</gene>
<dbReference type="PROSITE" id="PS51017">
    <property type="entry name" value="CCT"/>
    <property type="match status" value="1"/>
</dbReference>
<feature type="domain" description="Response regulatory" evidence="11">
    <location>
        <begin position="59"/>
        <end position="177"/>
    </location>
</feature>
<keyword evidence="6" id="KW-0804">Transcription</keyword>
<dbReference type="InterPro" id="IPR011006">
    <property type="entry name" value="CheY-like_superfamily"/>
</dbReference>
<evidence type="ECO:0000256" key="9">
    <source>
        <dbReference type="PROSITE-ProRule" id="PRU00357"/>
    </source>
</evidence>
<dbReference type="AlphaFoldDB" id="A0AAN8YMV1"/>
<dbReference type="PANTHER" id="PTHR43874">
    <property type="entry name" value="TWO-COMPONENT RESPONSE REGULATOR"/>
    <property type="match status" value="1"/>
</dbReference>
<dbReference type="GO" id="GO:0048511">
    <property type="term" value="P:rhythmic process"/>
    <property type="evidence" value="ECO:0007669"/>
    <property type="project" value="UniProtKB-KW"/>
</dbReference>
<dbReference type="InterPro" id="IPR045279">
    <property type="entry name" value="ARR-like"/>
</dbReference>
<feature type="region of interest" description="Disordered" evidence="10">
    <location>
        <begin position="229"/>
        <end position="265"/>
    </location>
</feature>
<feature type="domain" description="CCT" evidence="12">
    <location>
        <begin position="648"/>
        <end position="690"/>
    </location>
</feature>
<dbReference type="SUPFAM" id="SSF52172">
    <property type="entry name" value="CheY-like"/>
    <property type="match status" value="1"/>
</dbReference>
<evidence type="ECO:0000256" key="7">
    <source>
        <dbReference type="ARBA" id="ARBA00023242"/>
    </source>
</evidence>
<dbReference type="GO" id="GO:0000160">
    <property type="term" value="P:phosphorelay signal transduction system"/>
    <property type="evidence" value="ECO:0007669"/>
    <property type="project" value="UniProtKB-KW"/>
</dbReference>